<keyword evidence="3" id="KW-1185">Reference proteome</keyword>
<dbReference type="RefSeq" id="WP_260320514.1">
    <property type="nucleotide sequence ID" value="NZ_AP024814.1"/>
</dbReference>
<reference evidence="2 3" key="1">
    <citation type="submission" date="2021-07" db="EMBL/GenBank/DDBJ databases">
        <title>Novel Helicobacter sp. Isolated from a dog.</title>
        <authorList>
            <person name="Rimbara E."/>
            <person name="Suzuki M."/>
        </authorList>
    </citation>
    <scope>NUCLEOTIDE SEQUENCE [LARGE SCALE GENOMIC DNA]</scope>
    <source>
        <strain evidence="3">NHP19-003</strain>
    </source>
</reference>
<organism evidence="2 3">
    <name type="scientific">Helicobacter gastrocanis</name>
    <dbReference type="NCBI Taxonomy" id="2849641"/>
    <lineage>
        <taxon>Bacteria</taxon>
        <taxon>Pseudomonadati</taxon>
        <taxon>Campylobacterota</taxon>
        <taxon>Epsilonproteobacteria</taxon>
        <taxon>Campylobacterales</taxon>
        <taxon>Helicobacteraceae</taxon>
        <taxon>Helicobacter</taxon>
    </lineage>
</organism>
<dbReference type="SUPFAM" id="SSF49265">
    <property type="entry name" value="Fibronectin type III"/>
    <property type="match status" value="3"/>
</dbReference>
<dbReference type="InterPro" id="IPR050713">
    <property type="entry name" value="RTP_Phos/Ushers"/>
</dbReference>
<feature type="domain" description="Fibronectin type-III" evidence="1">
    <location>
        <begin position="138"/>
        <end position="230"/>
    </location>
</feature>
<dbReference type="Gene3D" id="2.60.40.10">
    <property type="entry name" value="Immunoglobulins"/>
    <property type="match status" value="4"/>
</dbReference>
<evidence type="ECO:0000313" key="3">
    <source>
        <dbReference type="Proteomes" id="UP000826775"/>
    </source>
</evidence>
<feature type="domain" description="Fibronectin type-III" evidence="1">
    <location>
        <begin position="40"/>
        <end position="136"/>
    </location>
</feature>
<dbReference type="PANTHER" id="PTHR46957">
    <property type="entry name" value="CYTOKINE RECEPTOR"/>
    <property type="match status" value="1"/>
</dbReference>
<sequence>MHFYRNAIFLICSGLILSNCAHTRKNDALSFNQQQETTNASLPIVQGIRTINDVESVGFEWQEVTNPSLIDGFAIYRMQKDQTYRRVATIKNPLATHYYDDGLTPQTDYTYEIATIGKNGGISQMSAAIPVHTSYINPVEKVFASQASPQEIKIFWSPHPNPSIARYIVQRENADGKFSNIGVVKNRLYVEYFDKNLPNGAKQRYRVIAENFDGAKSLPSAVVEGQTKPLPLPLSNLQASTDLTRKVELSWSPTNQSGIVGYKVYATNSIDGHFKNIGETKETHFTDNVDMDGASRFYKVVAVDRSGLEGVLPTEAAKGMTLPRPTTPIITKGTIEDGQAIIEWQGINDGRVKSYAVYRFDGNSNSSPLRFGNLTTTQFIDKHMASGQKYRYQVVSIDSAGLESRPSKEVELRLDR</sequence>
<dbReference type="PROSITE" id="PS50853">
    <property type="entry name" value="FN3"/>
    <property type="match status" value="3"/>
</dbReference>
<proteinExistence type="predicted"/>
<dbReference type="CDD" id="cd00063">
    <property type="entry name" value="FN3"/>
    <property type="match status" value="1"/>
</dbReference>
<dbReference type="SMART" id="SM00060">
    <property type="entry name" value="FN3"/>
    <property type="match status" value="3"/>
</dbReference>
<dbReference type="Proteomes" id="UP000826775">
    <property type="component" value="Chromosome"/>
</dbReference>
<feature type="domain" description="Fibronectin type-III" evidence="1">
    <location>
        <begin position="324"/>
        <end position="416"/>
    </location>
</feature>
<dbReference type="PANTHER" id="PTHR46957:SF3">
    <property type="entry name" value="CYTOKINE RECEPTOR"/>
    <property type="match status" value="1"/>
</dbReference>
<evidence type="ECO:0000313" key="2">
    <source>
        <dbReference type="EMBL" id="BCZ17719.1"/>
    </source>
</evidence>
<dbReference type="EMBL" id="AP024814">
    <property type="protein sequence ID" value="BCZ17719.1"/>
    <property type="molecule type" value="Genomic_DNA"/>
</dbReference>
<gene>
    <name evidence="2" type="ORF">NHP190003_10010</name>
</gene>
<dbReference type="InterPro" id="IPR003961">
    <property type="entry name" value="FN3_dom"/>
</dbReference>
<dbReference type="InterPro" id="IPR036116">
    <property type="entry name" value="FN3_sf"/>
</dbReference>
<protein>
    <submittedName>
        <fullName evidence="2">Fibronectin</fullName>
    </submittedName>
</protein>
<accession>A0ABM7SAR8</accession>
<dbReference type="InterPro" id="IPR013783">
    <property type="entry name" value="Ig-like_fold"/>
</dbReference>
<evidence type="ECO:0000259" key="1">
    <source>
        <dbReference type="PROSITE" id="PS50853"/>
    </source>
</evidence>
<name>A0ABM7SAR8_9HELI</name>